<proteinExistence type="predicted"/>
<accession>A0AA37F9Z6</accession>
<gene>
    <name evidence="1" type="ORF">GCM10007108_14510</name>
</gene>
<dbReference type="AlphaFoldDB" id="A0AA37F9Z6"/>
<dbReference type="Proteomes" id="UP000632195">
    <property type="component" value="Unassembled WGS sequence"/>
</dbReference>
<sequence>MKLSKRAITALTVAVLAALPVIATAAVIVDAPVTANVATTSNPVYLNLGPGATTAEKLNFLSDASVGSHYSNYSFTISYVPGSGYTILTNVLEIVNSTGTNVPLYVYLNGTLPSGVSIYYSSSPITFDGSSLSGTELMPGTAIHVTTQDVYLAFWIQGSYAGGTIDLSLQWSE</sequence>
<keyword evidence="2" id="KW-1185">Reference proteome</keyword>
<comment type="caution">
    <text evidence="1">The sequence shown here is derived from an EMBL/GenBank/DDBJ whole genome shotgun (WGS) entry which is preliminary data.</text>
</comment>
<evidence type="ECO:0000313" key="2">
    <source>
        <dbReference type="Proteomes" id="UP000632195"/>
    </source>
</evidence>
<dbReference type="EMBL" id="BMNY01000002">
    <property type="protein sequence ID" value="GGM77436.1"/>
    <property type="molecule type" value="Genomic_DNA"/>
</dbReference>
<name>A0AA37F9Z6_9ARCH</name>
<organism evidence="1 2">
    <name type="scientific">Thermogymnomonas acidicola</name>
    <dbReference type="NCBI Taxonomy" id="399579"/>
    <lineage>
        <taxon>Archaea</taxon>
        <taxon>Methanobacteriati</taxon>
        <taxon>Thermoplasmatota</taxon>
        <taxon>Thermoplasmata</taxon>
        <taxon>Thermoplasmatales</taxon>
        <taxon>Thermogymnomonas</taxon>
    </lineage>
</organism>
<dbReference type="RefSeq" id="WP_188681566.1">
    <property type="nucleotide sequence ID" value="NZ_BMNY01000002.1"/>
</dbReference>
<protein>
    <submittedName>
        <fullName evidence="1">Uncharacterized protein</fullName>
    </submittedName>
</protein>
<reference evidence="1" key="1">
    <citation type="journal article" date="2014" name="Int. J. Syst. Evol. Microbiol.">
        <title>Complete genome sequence of Corynebacterium casei LMG S-19264T (=DSM 44701T), isolated from a smear-ripened cheese.</title>
        <authorList>
            <consortium name="US DOE Joint Genome Institute (JGI-PGF)"/>
            <person name="Walter F."/>
            <person name="Albersmeier A."/>
            <person name="Kalinowski J."/>
            <person name="Ruckert C."/>
        </authorList>
    </citation>
    <scope>NUCLEOTIDE SEQUENCE</scope>
    <source>
        <strain evidence="1">JCM 13583</strain>
    </source>
</reference>
<evidence type="ECO:0000313" key="1">
    <source>
        <dbReference type="EMBL" id="GGM77436.1"/>
    </source>
</evidence>
<reference evidence="1" key="2">
    <citation type="submission" date="2022-09" db="EMBL/GenBank/DDBJ databases">
        <authorList>
            <person name="Sun Q."/>
            <person name="Ohkuma M."/>
        </authorList>
    </citation>
    <scope>NUCLEOTIDE SEQUENCE</scope>
    <source>
        <strain evidence="1">JCM 13583</strain>
    </source>
</reference>